<name>A0A2A6C753_PRIPA</name>
<evidence type="ECO:0000313" key="1">
    <source>
        <dbReference type="EnsemblMetazoa" id="PPA32447.1"/>
    </source>
</evidence>
<reference evidence="2" key="1">
    <citation type="journal article" date="2008" name="Nat. Genet.">
        <title>The Pristionchus pacificus genome provides a unique perspective on nematode lifestyle and parasitism.</title>
        <authorList>
            <person name="Dieterich C."/>
            <person name="Clifton S.W."/>
            <person name="Schuster L.N."/>
            <person name="Chinwalla A."/>
            <person name="Delehaunty K."/>
            <person name="Dinkelacker I."/>
            <person name="Fulton L."/>
            <person name="Fulton R."/>
            <person name="Godfrey J."/>
            <person name="Minx P."/>
            <person name="Mitreva M."/>
            <person name="Roeseler W."/>
            <person name="Tian H."/>
            <person name="Witte H."/>
            <person name="Yang S.P."/>
            <person name="Wilson R.K."/>
            <person name="Sommer R.J."/>
        </authorList>
    </citation>
    <scope>NUCLEOTIDE SEQUENCE [LARGE SCALE GENOMIC DNA]</scope>
    <source>
        <strain evidence="2">PS312</strain>
    </source>
</reference>
<sequence length="308" mass="35196">MLEDLSPVIYCTLLIFFGAVLWHAFLWAIFSGLTETLEKIQCFVDGLKQTINIIAIPFLWVFRKHIAHHFQTPFPFEDLPPEIAWKIIDYVPEAVLCLRAASRSMKSCVDQYAVLCQINLVKSLSILPDNEFTRSVWHYSWEVSEERDCALLITLRECFGKQINRVTVGTFEQPNESIGAVRILLQGVLIKKLQVVCSVISESVVNYTFAAVAHFNVDELTVTYQMGETQRTVGFFIGISEHIRSLHICQMTVQGPHPFAHLDRHINWLPVILEIFSSTYRCSENAFGLKRIMWIPTCGPLSLETSIE</sequence>
<dbReference type="EnsemblMetazoa" id="PPA32447.1">
    <property type="protein sequence ID" value="PPA32447.1"/>
    <property type="gene ID" value="WBGene00205308"/>
</dbReference>
<dbReference type="Proteomes" id="UP000005239">
    <property type="component" value="Unassembled WGS sequence"/>
</dbReference>
<keyword evidence="2" id="KW-1185">Reference proteome</keyword>
<organism evidence="1 2">
    <name type="scientific">Pristionchus pacificus</name>
    <name type="common">Parasitic nematode worm</name>
    <dbReference type="NCBI Taxonomy" id="54126"/>
    <lineage>
        <taxon>Eukaryota</taxon>
        <taxon>Metazoa</taxon>
        <taxon>Ecdysozoa</taxon>
        <taxon>Nematoda</taxon>
        <taxon>Chromadorea</taxon>
        <taxon>Rhabditida</taxon>
        <taxon>Rhabditina</taxon>
        <taxon>Diplogasteromorpha</taxon>
        <taxon>Diplogasteroidea</taxon>
        <taxon>Neodiplogasteridae</taxon>
        <taxon>Pristionchus</taxon>
    </lineage>
</organism>
<reference evidence="1" key="2">
    <citation type="submission" date="2022-06" db="UniProtKB">
        <authorList>
            <consortium name="EnsemblMetazoa"/>
        </authorList>
    </citation>
    <scope>IDENTIFICATION</scope>
    <source>
        <strain evidence="1">PS312</strain>
    </source>
</reference>
<accession>A0A8R1YTE4</accession>
<gene>
    <name evidence="1" type="primary">WBGene00205308</name>
</gene>
<accession>A0A2A6C753</accession>
<dbReference type="AlphaFoldDB" id="A0A2A6C753"/>
<proteinExistence type="predicted"/>
<evidence type="ECO:0000313" key="2">
    <source>
        <dbReference type="Proteomes" id="UP000005239"/>
    </source>
</evidence>
<protein>
    <submittedName>
        <fullName evidence="1">Uncharacterized protein</fullName>
    </submittedName>
</protein>